<dbReference type="OMA" id="DTECICE"/>
<proteinExistence type="predicted"/>
<organism evidence="2 3">
    <name type="scientific">Tetracentron sinense</name>
    <name type="common">Spur-leaf</name>
    <dbReference type="NCBI Taxonomy" id="13715"/>
    <lineage>
        <taxon>Eukaryota</taxon>
        <taxon>Viridiplantae</taxon>
        <taxon>Streptophyta</taxon>
        <taxon>Embryophyta</taxon>
        <taxon>Tracheophyta</taxon>
        <taxon>Spermatophyta</taxon>
        <taxon>Magnoliopsida</taxon>
        <taxon>Trochodendrales</taxon>
        <taxon>Trochodendraceae</taxon>
        <taxon>Tetracentron</taxon>
    </lineage>
</organism>
<dbReference type="AlphaFoldDB" id="A0A834YNG1"/>
<dbReference type="EMBL" id="JABCRI010000018">
    <property type="protein sequence ID" value="KAF8390120.1"/>
    <property type="molecule type" value="Genomic_DNA"/>
</dbReference>
<protein>
    <submittedName>
        <fullName evidence="2">Uncharacterized protein</fullName>
    </submittedName>
</protein>
<evidence type="ECO:0000313" key="2">
    <source>
        <dbReference type="EMBL" id="KAF8390120.1"/>
    </source>
</evidence>
<keyword evidence="3" id="KW-1185">Reference proteome</keyword>
<dbReference type="Proteomes" id="UP000655225">
    <property type="component" value="Unassembled WGS sequence"/>
</dbReference>
<feature type="compositionally biased region" description="Basic residues" evidence="1">
    <location>
        <begin position="62"/>
        <end position="72"/>
    </location>
</feature>
<accession>A0A834YNG1</accession>
<gene>
    <name evidence="2" type="ORF">HHK36_024642</name>
</gene>
<feature type="region of interest" description="Disordered" evidence="1">
    <location>
        <begin position="51"/>
        <end position="77"/>
    </location>
</feature>
<evidence type="ECO:0000256" key="1">
    <source>
        <dbReference type="SAM" id="MobiDB-lite"/>
    </source>
</evidence>
<evidence type="ECO:0000313" key="3">
    <source>
        <dbReference type="Proteomes" id="UP000655225"/>
    </source>
</evidence>
<comment type="caution">
    <text evidence="2">The sequence shown here is derived from an EMBL/GenBank/DDBJ whole genome shotgun (WGS) entry which is preliminary data.</text>
</comment>
<reference evidence="2 3" key="1">
    <citation type="submission" date="2020-04" db="EMBL/GenBank/DDBJ databases">
        <title>Plant Genome Project.</title>
        <authorList>
            <person name="Zhang R.-G."/>
        </authorList>
    </citation>
    <scope>NUCLEOTIDE SEQUENCE [LARGE SCALE GENOMIC DNA]</scope>
    <source>
        <strain evidence="2">YNK0</strain>
        <tissue evidence="2">Leaf</tissue>
    </source>
</reference>
<sequence length="136" mass="15370">MEKQPIPLATALAFSFIILLASGIIKKARTQPLCLPQFELANQACSLILPPPRPSNESSSHNGHHRRRQRRHHENDLQDSPCCRRINGIDPACICWLMNRRLPVFVSKPNHTIVLRPNDDCEVTFHCPSLGGRTPH</sequence>
<name>A0A834YNG1_TETSI</name>
<dbReference type="OrthoDB" id="1930534at2759"/>